<dbReference type="PANTHER" id="PTHR33116:SF75">
    <property type="entry name" value="RIBONUCLEASE H PROTEIN"/>
    <property type="match status" value="1"/>
</dbReference>
<sequence length="100" mass="11890">MNYRLFKLPFMYLGLTLGENPTRSSTWKLVLYKIKKKLTSWRNRLLSLAGRVCLLKFVISVIPLFYLSLFKFPALVVRQILKLQRILLWGNKFGEKRLLQ</sequence>
<keyword evidence="3" id="KW-1185">Reference proteome</keyword>
<evidence type="ECO:0000313" key="2">
    <source>
        <dbReference type="EMBL" id="KAL2334952.1"/>
    </source>
</evidence>
<protein>
    <submittedName>
        <fullName evidence="2">Uncharacterized protein</fullName>
    </submittedName>
</protein>
<reference evidence="2 3" key="1">
    <citation type="submission" date="2024-08" db="EMBL/GenBank/DDBJ databases">
        <title>Insights into the chromosomal genome structure of Flemingia macrophylla.</title>
        <authorList>
            <person name="Ding Y."/>
            <person name="Zhao Y."/>
            <person name="Bi W."/>
            <person name="Wu M."/>
            <person name="Zhao G."/>
            <person name="Gong Y."/>
            <person name="Li W."/>
            <person name="Zhang P."/>
        </authorList>
    </citation>
    <scope>NUCLEOTIDE SEQUENCE [LARGE SCALE GENOMIC DNA]</scope>
    <source>
        <strain evidence="2">DYQJB</strain>
        <tissue evidence="2">Leaf</tissue>
    </source>
</reference>
<dbReference type="PANTHER" id="PTHR33116">
    <property type="entry name" value="REVERSE TRANSCRIPTASE ZINC-BINDING DOMAIN-CONTAINING PROTEIN-RELATED-RELATED"/>
    <property type="match status" value="1"/>
</dbReference>
<evidence type="ECO:0000313" key="3">
    <source>
        <dbReference type="Proteomes" id="UP001603857"/>
    </source>
</evidence>
<name>A0ABD1MHB6_9FABA</name>
<dbReference type="EMBL" id="JBGMDY010000005">
    <property type="protein sequence ID" value="KAL2334952.1"/>
    <property type="molecule type" value="Genomic_DNA"/>
</dbReference>
<evidence type="ECO:0000256" key="1">
    <source>
        <dbReference type="SAM" id="Phobius"/>
    </source>
</evidence>
<keyword evidence="1" id="KW-0812">Transmembrane</keyword>
<feature type="transmembrane region" description="Helical" evidence="1">
    <location>
        <begin position="45"/>
        <end position="66"/>
    </location>
</feature>
<dbReference type="Proteomes" id="UP001603857">
    <property type="component" value="Unassembled WGS sequence"/>
</dbReference>
<comment type="caution">
    <text evidence="2">The sequence shown here is derived from an EMBL/GenBank/DDBJ whole genome shotgun (WGS) entry which is preliminary data.</text>
</comment>
<gene>
    <name evidence="2" type="ORF">Fmac_016165</name>
</gene>
<proteinExistence type="predicted"/>
<keyword evidence="1" id="KW-0472">Membrane</keyword>
<dbReference type="AlphaFoldDB" id="A0ABD1MHB6"/>
<keyword evidence="1" id="KW-1133">Transmembrane helix</keyword>
<accession>A0ABD1MHB6</accession>
<organism evidence="2 3">
    <name type="scientific">Flemingia macrophylla</name>
    <dbReference type="NCBI Taxonomy" id="520843"/>
    <lineage>
        <taxon>Eukaryota</taxon>
        <taxon>Viridiplantae</taxon>
        <taxon>Streptophyta</taxon>
        <taxon>Embryophyta</taxon>
        <taxon>Tracheophyta</taxon>
        <taxon>Spermatophyta</taxon>
        <taxon>Magnoliopsida</taxon>
        <taxon>eudicotyledons</taxon>
        <taxon>Gunneridae</taxon>
        <taxon>Pentapetalae</taxon>
        <taxon>rosids</taxon>
        <taxon>fabids</taxon>
        <taxon>Fabales</taxon>
        <taxon>Fabaceae</taxon>
        <taxon>Papilionoideae</taxon>
        <taxon>50 kb inversion clade</taxon>
        <taxon>NPAAA clade</taxon>
        <taxon>indigoferoid/millettioid clade</taxon>
        <taxon>Phaseoleae</taxon>
        <taxon>Flemingia</taxon>
    </lineage>
</organism>